<dbReference type="InterPro" id="IPR011990">
    <property type="entry name" value="TPR-like_helical_dom_sf"/>
</dbReference>
<evidence type="ECO:0000256" key="1">
    <source>
        <dbReference type="SAM" id="MobiDB-lite"/>
    </source>
</evidence>
<evidence type="ECO:0000313" key="2">
    <source>
        <dbReference type="EMBL" id="MEU7075887.1"/>
    </source>
</evidence>
<reference evidence="2 3" key="1">
    <citation type="submission" date="2024-06" db="EMBL/GenBank/DDBJ databases">
        <title>The Natural Products Discovery Center: Release of the First 8490 Sequenced Strains for Exploring Actinobacteria Biosynthetic Diversity.</title>
        <authorList>
            <person name="Kalkreuter E."/>
            <person name="Kautsar S.A."/>
            <person name="Yang D."/>
            <person name="Bader C.D."/>
            <person name="Teijaro C.N."/>
            <person name="Fluegel L."/>
            <person name="Davis C.M."/>
            <person name="Simpson J.R."/>
            <person name="Lauterbach L."/>
            <person name="Steele A.D."/>
            <person name="Gui C."/>
            <person name="Meng S."/>
            <person name="Li G."/>
            <person name="Viehrig K."/>
            <person name="Ye F."/>
            <person name="Su P."/>
            <person name="Kiefer A.F."/>
            <person name="Nichols A."/>
            <person name="Cepeda A.J."/>
            <person name="Yan W."/>
            <person name="Fan B."/>
            <person name="Jiang Y."/>
            <person name="Adhikari A."/>
            <person name="Zheng C.-J."/>
            <person name="Schuster L."/>
            <person name="Cowan T.M."/>
            <person name="Smanski M.J."/>
            <person name="Chevrette M.G."/>
            <person name="De Carvalho L.P.S."/>
            <person name="Shen B."/>
        </authorList>
    </citation>
    <scope>NUCLEOTIDE SEQUENCE [LARGE SCALE GENOMIC DNA]</scope>
    <source>
        <strain evidence="2 3">NPDC045974</strain>
    </source>
</reference>
<dbReference type="InterPro" id="IPR053137">
    <property type="entry name" value="NLR-like"/>
</dbReference>
<dbReference type="PANTHER" id="PTHR46082">
    <property type="entry name" value="ATP/GTP-BINDING PROTEIN-RELATED"/>
    <property type="match status" value="1"/>
</dbReference>
<dbReference type="InterPro" id="IPR027417">
    <property type="entry name" value="P-loop_NTPase"/>
</dbReference>
<dbReference type="PANTHER" id="PTHR46082:SF6">
    <property type="entry name" value="AAA+ ATPASE DOMAIN-CONTAINING PROTEIN-RELATED"/>
    <property type="match status" value="1"/>
</dbReference>
<dbReference type="RefSeq" id="WP_358478331.1">
    <property type="nucleotide sequence ID" value="NZ_JBEZAE010000050.1"/>
</dbReference>
<dbReference type="Gene3D" id="3.40.50.300">
    <property type="entry name" value="P-loop containing nucleotide triphosphate hydrolases"/>
    <property type="match status" value="1"/>
</dbReference>
<proteinExistence type="predicted"/>
<dbReference type="Pfam" id="PF13374">
    <property type="entry name" value="TPR_10"/>
    <property type="match status" value="4"/>
</dbReference>
<feature type="compositionally biased region" description="Low complexity" evidence="1">
    <location>
        <begin position="710"/>
        <end position="720"/>
    </location>
</feature>
<comment type="caution">
    <text evidence="2">The sequence shown here is derived from an EMBL/GenBank/DDBJ whole genome shotgun (WGS) entry which is preliminary data.</text>
</comment>
<dbReference type="SUPFAM" id="SSF48452">
    <property type="entry name" value="TPR-like"/>
    <property type="match status" value="2"/>
</dbReference>
<name>A0ABV3CM81_9ACTN</name>
<sequence>MGPYSSVVVQQAVAPQGVDWPLEVGAVPALASAFQPRAGLRERIDAVREEGATAVLTQVLSGGGGVGKSQLAASYASQAVAEGVDLVVWAPAAELQQVVTRFAEAGVRVEAPGVTGADPEADARAFLAWLATTSRRWLVVLDDIADPGAVEGWWPVSRTGSGWVLATTRLHDARLTGGGRRRVSVDVYEPDEAAAYLRARLAEDDGLVDGAVDELAGALGYLPLALGHAAAYMINHGVGCAAYLRLFRGSRSIAEVLPPSADAEGYGRQIATTLLLSLGAAEEADPAGLARAVLSLAAFLDPAGHPAALWAMESVLSSLGGCDAATVRTTLRVLHRYALLTCDGDAVRIHALTARAVREVTPDEVVPLLALTAADGLYEIWPEPDQPHRALAAVLRANTDVLTRTAGDHLWDPDGHEVLFRAGTSLIHAGLAESATAHWSGLASRAERLLGPEHPTTLGCRTNLSACHAVEGRVGEAMALTESVLVDRERVLGPGHPDTLAARANVAVAIAGAGHLGEAVLMTEQVLADGERAGLEDRDTLPTRLHLAELYREVGRVGEAVVLAERILADSERVLGADHPDLPHARSVVADCYMDAGRCLEAVALRERSLADAERLLGPDHVEVLSHRTFLAAFYWAVGRTGEALSLMDRTIADSERLLGPEHPGTLASREFFAVMRHPWRFLWRRILRRRPLPAADWRPIGDHRPGGRPPVRGRPGSSR</sequence>
<keyword evidence="3" id="KW-1185">Reference proteome</keyword>
<organism evidence="2 3">
    <name type="scientific">Streptomyces narbonensis</name>
    <dbReference type="NCBI Taxonomy" id="67333"/>
    <lineage>
        <taxon>Bacteria</taxon>
        <taxon>Bacillati</taxon>
        <taxon>Actinomycetota</taxon>
        <taxon>Actinomycetes</taxon>
        <taxon>Kitasatosporales</taxon>
        <taxon>Streptomycetaceae</taxon>
        <taxon>Streptomyces</taxon>
    </lineage>
</organism>
<feature type="region of interest" description="Disordered" evidence="1">
    <location>
        <begin position="699"/>
        <end position="720"/>
    </location>
</feature>
<protein>
    <submittedName>
        <fullName evidence="2">Tetratricopeptide repeat-containing protein</fullName>
    </submittedName>
</protein>
<dbReference type="EMBL" id="JBEZAE010000050">
    <property type="protein sequence ID" value="MEU7075887.1"/>
    <property type="molecule type" value="Genomic_DNA"/>
</dbReference>
<dbReference type="SUPFAM" id="SSF52540">
    <property type="entry name" value="P-loop containing nucleoside triphosphate hydrolases"/>
    <property type="match status" value="1"/>
</dbReference>
<evidence type="ECO:0000313" key="3">
    <source>
        <dbReference type="Proteomes" id="UP001551329"/>
    </source>
</evidence>
<gene>
    <name evidence="2" type="ORF">AB0A88_38070</name>
</gene>
<dbReference type="Proteomes" id="UP001551329">
    <property type="component" value="Unassembled WGS sequence"/>
</dbReference>
<accession>A0ABV3CM81</accession>
<dbReference type="Gene3D" id="1.25.40.10">
    <property type="entry name" value="Tetratricopeptide repeat domain"/>
    <property type="match status" value="2"/>
</dbReference>